<sequence>MRDGPNIAARRALSRMSNLLVAMTHDMSSVTKLVSELAERHCDALSEAQIFQLQRLDHIVQSLQDLSVVSQILAEEDQSTPHQETRLKLAETRAILSPDSEAAVTQEAGSVELF</sequence>
<dbReference type="AlphaFoldDB" id="A0A1P8MTW5"/>
<evidence type="ECO:0000313" key="1">
    <source>
        <dbReference type="EMBL" id="APX11443.1"/>
    </source>
</evidence>
<keyword evidence="2" id="KW-1185">Reference proteome</keyword>
<name>A0A1P8MTW5_9RHOB</name>
<gene>
    <name evidence="1" type="ORF">BWR18_06930</name>
</gene>
<proteinExistence type="predicted"/>
<dbReference type="EMBL" id="CP019312">
    <property type="protein sequence ID" value="APX11443.1"/>
    <property type="molecule type" value="Genomic_DNA"/>
</dbReference>
<protein>
    <submittedName>
        <fullName evidence="1">Uncharacterized protein</fullName>
    </submittedName>
</protein>
<dbReference type="KEGG" id="tom:BWR18_06930"/>
<dbReference type="STRING" id="299262.BWR18_06930"/>
<reference evidence="1 2" key="1">
    <citation type="submission" date="2017-01" db="EMBL/GenBank/DDBJ databases">
        <title>Complete genome of Tateyamaria omphalii DOK1-4 isolated from seawater in Dokdo.</title>
        <authorList>
            <person name="Kim J.H."/>
            <person name="Chi W.-J."/>
        </authorList>
    </citation>
    <scope>NUCLEOTIDE SEQUENCE [LARGE SCALE GENOMIC DNA]</scope>
    <source>
        <strain evidence="1 2">DOK1-4</strain>
    </source>
</reference>
<accession>A0A1P8MTW5</accession>
<dbReference type="Proteomes" id="UP000186336">
    <property type="component" value="Chromosome"/>
</dbReference>
<evidence type="ECO:0000313" key="2">
    <source>
        <dbReference type="Proteomes" id="UP000186336"/>
    </source>
</evidence>
<organism evidence="1 2">
    <name type="scientific">Tateyamaria omphalii</name>
    <dbReference type="NCBI Taxonomy" id="299262"/>
    <lineage>
        <taxon>Bacteria</taxon>
        <taxon>Pseudomonadati</taxon>
        <taxon>Pseudomonadota</taxon>
        <taxon>Alphaproteobacteria</taxon>
        <taxon>Rhodobacterales</taxon>
        <taxon>Roseobacteraceae</taxon>
        <taxon>Tateyamaria</taxon>
    </lineage>
</organism>